<evidence type="ECO:0000313" key="3">
    <source>
        <dbReference type="Proteomes" id="UP000027265"/>
    </source>
</evidence>
<dbReference type="InterPro" id="IPR016181">
    <property type="entry name" value="Acyl_CoA_acyltransferase"/>
</dbReference>
<dbReference type="Pfam" id="PF00583">
    <property type="entry name" value="Acetyltransf_1"/>
    <property type="match status" value="1"/>
</dbReference>
<protein>
    <recommendedName>
        <fullName evidence="1">N-acetyltransferase domain-containing protein</fullName>
    </recommendedName>
</protein>
<dbReference type="PANTHER" id="PTHR13170:SF16">
    <property type="entry name" value="PROTEIN O-GLCNACASE"/>
    <property type="match status" value="1"/>
</dbReference>
<dbReference type="InterPro" id="IPR000182">
    <property type="entry name" value="GNAT_dom"/>
</dbReference>
<feature type="domain" description="N-acetyltransferase" evidence="1">
    <location>
        <begin position="75"/>
        <end position="211"/>
    </location>
</feature>
<dbReference type="STRING" id="933084.A0A067QCD9"/>
<evidence type="ECO:0000313" key="2">
    <source>
        <dbReference type="EMBL" id="KDQ64619.1"/>
    </source>
</evidence>
<dbReference type="GO" id="GO:0016747">
    <property type="term" value="F:acyltransferase activity, transferring groups other than amino-acyl groups"/>
    <property type="evidence" value="ECO:0007669"/>
    <property type="project" value="InterPro"/>
</dbReference>
<dbReference type="Proteomes" id="UP000027265">
    <property type="component" value="Unassembled WGS sequence"/>
</dbReference>
<dbReference type="OrthoDB" id="9975416at2759"/>
<keyword evidence="3" id="KW-1185">Reference proteome</keyword>
<dbReference type="HOGENOM" id="CLU_086044_1_0_1"/>
<gene>
    <name evidence="2" type="ORF">JAAARDRAFT_28259</name>
</gene>
<evidence type="ECO:0000259" key="1">
    <source>
        <dbReference type="PROSITE" id="PS51186"/>
    </source>
</evidence>
<dbReference type="PROSITE" id="PS51186">
    <property type="entry name" value="GNAT"/>
    <property type="match status" value="1"/>
</dbReference>
<dbReference type="InParanoid" id="A0A067QCD9"/>
<dbReference type="SUPFAM" id="SSF55729">
    <property type="entry name" value="Acyl-CoA N-acyltransferases (Nat)"/>
    <property type="match status" value="1"/>
</dbReference>
<accession>A0A067QCD9</accession>
<dbReference type="CDD" id="cd04301">
    <property type="entry name" value="NAT_SF"/>
    <property type="match status" value="1"/>
</dbReference>
<sequence>MTLLIRPSTPSDELAVSHICLVTADAGKSAEPLHIHPELPGLVYAVPYIHLPTTFGFVLQVEETREVVGYVVGTRDSREYEKVAREQWWPPIQERYPLDGPGKLEGKEGDEHYFKLVHDMHVAPDKCHDFSPAHIHINILEPYRGKGWGRRMIGKAVELLRGEGFTAVWLGIDPRNEEAKKFYLRIGFKLLEGEGFPEGSLGLSFVDWQDA</sequence>
<dbReference type="Gene3D" id="3.40.630.30">
    <property type="match status" value="1"/>
</dbReference>
<dbReference type="InterPro" id="IPR051822">
    <property type="entry name" value="Glycosyl_Hydrolase_84"/>
</dbReference>
<dbReference type="PANTHER" id="PTHR13170">
    <property type="entry name" value="O-GLCNACASE"/>
    <property type="match status" value="1"/>
</dbReference>
<dbReference type="EMBL" id="KL197709">
    <property type="protein sequence ID" value="KDQ64619.1"/>
    <property type="molecule type" value="Genomic_DNA"/>
</dbReference>
<proteinExistence type="predicted"/>
<dbReference type="AlphaFoldDB" id="A0A067QCD9"/>
<reference evidence="3" key="1">
    <citation type="journal article" date="2014" name="Proc. Natl. Acad. Sci. U.S.A.">
        <title>Extensive sampling of basidiomycete genomes demonstrates inadequacy of the white-rot/brown-rot paradigm for wood decay fungi.</title>
        <authorList>
            <person name="Riley R."/>
            <person name="Salamov A.A."/>
            <person name="Brown D.W."/>
            <person name="Nagy L.G."/>
            <person name="Floudas D."/>
            <person name="Held B.W."/>
            <person name="Levasseur A."/>
            <person name="Lombard V."/>
            <person name="Morin E."/>
            <person name="Otillar R."/>
            <person name="Lindquist E.A."/>
            <person name="Sun H."/>
            <person name="LaButti K.M."/>
            <person name="Schmutz J."/>
            <person name="Jabbour D."/>
            <person name="Luo H."/>
            <person name="Baker S.E."/>
            <person name="Pisabarro A.G."/>
            <person name="Walton J.D."/>
            <person name="Blanchette R.A."/>
            <person name="Henrissat B."/>
            <person name="Martin F."/>
            <person name="Cullen D."/>
            <person name="Hibbett D.S."/>
            <person name="Grigoriev I.V."/>
        </authorList>
    </citation>
    <scope>NUCLEOTIDE SEQUENCE [LARGE SCALE GENOMIC DNA]</scope>
    <source>
        <strain evidence="3">MUCL 33604</strain>
    </source>
</reference>
<name>A0A067QCD9_9AGAM</name>
<organism evidence="2 3">
    <name type="scientific">Jaapia argillacea MUCL 33604</name>
    <dbReference type="NCBI Taxonomy" id="933084"/>
    <lineage>
        <taxon>Eukaryota</taxon>
        <taxon>Fungi</taxon>
        <taxon>Dikarya</taxon>
        <taxon>Basidiomycota</taxon>
        <taxon>Agaricomycotina</taxon>
        <taxon>Agaricomycetes</taxon>
        <taxon>Agaricomycetidae</taxon>
        <taxon>Jaapiales</taxon>
        <taxon>Jaapiaceae</taxon>
        <taxon>Jaapia</taxon>
    </lineage>
</organism>